<keyword evidence="3" id="KW-0479">Metal-binding</keyword>
<dbReference type="InterPro" id="IPR011650">
    <property type="entry name" value="Peptidase_M20_dimer"/>
</dbReference>
<keyword evidence="6" id="KW-0732">Signal</keyword>
<evidence type="ECO:0000256" key="5">
    <source>
        <dbReference type="ARBA" id="ARBA00022833"/>
    </source>
</evidence>
<dbReference type="Gene3D" id="3.40.630.10">
    <property type="entry name" value="Zn peptidases"/>
    <property type="match status" value="1"/>
</dbReference>
<reference evidence="8 9" key="1">
    <citation type="submission" date="2016-03" db="EMBL/GenBank/DDBJ databases">
        <authorList>
            <person name="Ploux O."/>
        </authorList>
    </citation>
    <scope>NUCLEOTIDE SEQUENCE [LARGE SCALE GENOMIC DNA]</scope>
    <source>
        <strain evidence="8 9">UAMH 11012</strain>
    </source>
</reference>
<protein>
    <submittedName>
        <fullName evidence="8">Related to diaminopropionate ammonia-lyase</fullName>
    </submittedName>
</protein>
<evidence type="ECO:0000256" key="3">
    <source>
        <dbReference type="ARBA" id="ARBA00022723"/>
    </source>
</evidence>
<dbReference type="InterPro" id="IPR050072">
    <property type="entry name" value="Peptidase_M20A"/>
</dbReference>
<feature type="domain" description="Peptidase M20 dimerisation" evidence="7">
    <location>
        <begin position="193"/>
        <end position="291"/>
    </location>
</feature>
<dbReference type="GO" id="GO:0046872">
    <property type="term" value="F:metal ion binding"/>
    <property type="evidence" value="ECO:0007669"/>
    <property type="project" value="UniProtKB-KW"/>
</dbReference>
<comment type="similarity">
    <text evidence="2">Belongs to the peptidase M20A family.</text>
</comment>
<dbReference type="AlphaFoldDB" id="A0A1L7WLR2"/>
<keyword evidence="5" id="KW-0862">Zinc</keyword>
<sequence length="367" mass="38910">MKNLIVAASLFLAHSVITTSASTQQPLHDLDTSFTSSLISLHKSLVEIPSISGAERNVSSFLIEYMKSKNFTVKSQAVSETRENVLAYSGRSLKTRTLVTSHIDTVPPFWPYERHGDEIWGRGTVDAKGSVASQIIAVESLLQSSEISEGDVGLLFVVGEERGGEGMRVVNDLGLSWDTVIFGEPTELKLASGHKGGMGFTLKAKGKAGHSGYPELGKSATHMLIQALAALDGLTLPSSERFGNTTINIGKLEGGVAANVIAEDASAVVSIRVAAGNAKEISELVEKTIHDAVPDIQIDFTLGIGPVAIDHDVDGFETAVMNYGTDIPALKGDHKRYLYGPGTILVASIDFTLGIGPVAIDHDVDGE</sequence>
<keyword evidence="4" id="KW-0378">Hydrolase</keyword>
<feature type="chain" id="PRO_5012114824" evidence="6">
    <location>
        <begin position="22"/>
        <end position="367"/>
    </location>
</feature>
<dbReference type="PANTHER" id="PTHR43808">
    <property type="entry name" value="ACETYLORNITHINE DEACETYLASE"/>
    <property type="match status" value="1"/>
</dbReference>
<evidence type="ECO:0000256" key="1">
    <source>
        <dbReference type="ARBA" id="ARBA00001947"/>
    </source>
</evidence>
<dbReference type="GO" id="GO:0016829">
    <property type="term" value="F:lyase activity"/>
    <property type="evidence" value="ECO:0007669"/>
    <property type="project" value="UniProtKB-KW"/>
</dbReference>
<evidence type="ECO:0000256" key="2">
    <source>
        <dbReference type="ARBA" id="ARBA00006247"/>
    </source>
</evidence>
<dbReference type="GO" id="GO:0016787">
    <property type="term" value="F:hydrolase activity"/>
    <property type="evidence" value="ECO:0007669"/>
    <property type="project" value="UniProtKB-KW"/>
</dbReference>
<dbReference type="SUPFAM" id="SSF53187">
    <property type="entry name" value="Zn-dependent exopeptidases"/>
    <property type="match status" value="1"/>
</dbReference>
<organism evidence="8 9">
    <name type="scientific">Phialocephala subalpina</name>
    <dbReference type="NCBI Taxonomy" id="576137"/>
    <lineage>
        <taxon>Eukaryota</taxon>
        <taxon>Fungi</taxon>
        <taxon>Dikarya</taxon>
        <taxon>Ascomycota</taxon>
        <taxon>Pezizomycotina</taxon>
        <taxon>Leotiomycetes</taxon>
        <taxon>Helotiales</taxon>
        <taxon>Mollisiaceae</taxon>
        <taxon>Phialocephala</taxon>
        <taxon>Phialocephala fortinii species complex</taxon>
    </lineage>
</organism>
<dbReference type="CDD" id="cd05652">
    <property type="entry name" value="M20_ArgE_DapE-like_fungal"/>
    <property type="match status" value="1"/>
</dbReference>
<accession>A0A1L7WLR2</accession>
<evidence type="ECO:0000313" key="9">
    <source>
        <dbReference type="Proteomes" id="UP000184330"/>
    </source>
</evidence>
<dbReference type="Proteomes" id="UP000184330">
    <property type="component" value="Unassembled WGS sequence"/>
</dbReference>
<dbReference type="Gene3D" id="3.30.70.360">
    <property type="match status" value="1"/>
</dbReference>
<dbReference type="InterPro" id="IPR001261">
    <property type="entry name" value="ArgE/DapE_CS"/>
</dbReference>
<keyword evidence="8" id="KW-0456">Lyase</keyword>
<name>A0A1L7WLR2_9HELO</name>
<comment type="cofactor">
    <cofactor evidence="1">
        <name>Zn(2+)</name>
        <dbReference type="ChEBI" id="CHEBI:29105"/>
    </cofactor>
</comment>
<gene>
    <name evidence="8" type="ORF">PAC_03587</name>
</gene>
<dbReference type="PANTHER" id="PTHR43808:SF8">
    <property type="entry name" value="PEPTIDASE M20 DIMERISATION DOMAIN-CONTAINING PROTEIN"/>
    <property type="match status" value="1"/>
</dbReference>
<evidence type="ECO:0000256" key="6">
    <source>
        <dbReference type="SAM" id="SignalP"/>
    </source>
</evidence>
<evidence type="ECO:0000313" key="8">
    <source>
        <dbReference type="EMBL" id="CZR53707.1"/>
    </source>
</evidence>
<dbReference type="OrthoDB" id="3064516at2759"/>
<feature type="signal peptide" evidence="6">
    <location>
        <begin position="1"/>
        <end position="21"/>
    </location>
</feature>
<evidence type="ECO:0000259" key="7">
    <source>
        <dbReference type="Pfam" id="PF07687"/>
    </source>
</evidence>
<dbReference type="SUPFAM" id="SSF55031">
    <property type="entry name" value="Bacterial exopeptidase dimerisation domain"/>
    <property type="match status" value="1"/>
</dbReference>
<dbReference type="Pfam" id="PF07687">
    <property type="entry name" value="M20_dimer"/>
    <property type="match status" value="1"/>
</dbReference>
<evidence type="ECO:0000256" key="4">
    <source>
        <dbReference type="ARBA" id="ARBA00022801"/>
    </source>
</evidence>
<dbReference type="EMBL" id="FJOG01000004">
    <property type="protein sequence ID" value="CZR53707.1"/>
    <property type="molecule type" value="Genomic_DNA"/>
</dbReference>
<dbReference type="InterPro" id="IPR036264">
    <property type="entry name" value="Bact_exopeptidase_dim_dom"/>
</dbReference>
<dbReference type="PROSITE" id="PS00759">
    <property type="entry name" value="ARGE_DAPE_CPG2_2"/>
    <property type="match status" value="1"/>
</dbReference>
<dbReference type="STRING" id="576137.A0A1L7WLR2"/>
<keyword evidence="9" id="KW-1185">Reference proteome</keyword>
<proteinExistence type="inferred from homology"/>